<dbReference type="InterPro" id="IPR005950">
    <property type="entry name" value="ModA"/>
</dbReference>
<dbReference type="GO" id="GO:0046872">
    <property type="term" value="F:metal ion binding"/>
    <property type="evidence" value="ECO:0007669"/>
    <property type="project" value="UniProtKB-KW"/>
</dbReference>
<gene>
    <name evidence="5" type="ORF">SAMN04487910_3162</name>
</gene>
<evidence type="ECO:0000256" key="4">
    <source>
        <dbReference type="PIRSR" id="PIRSR004846-1"/>
    </source>
</evidence>
<dbReference type="GO" id="GO:0015689">
    <property type="term" value="P:molybdate ion transport"/>
    <property type="evidence" value="ECO:0007669"/>
    <property type="project" value="InterPro"/>
</dbReference>
<reference evidence="5 6" key="1">
    <citation type="submission" date="2016-10" db="EMBL/GenBank/DDBJ databases">
        <authorList>
            <person name="de Groot N.N."/>
        </authorList>
    </citation>
    <scope>NUCLEOTIDE SEQUENCE [LARGE SCALE GENOMIC DNA]</scope>
    <source>
        <strain evidence="5 6">DSM 25232</strain>
    </source>
</reference>
<feature type="binding site" evidence="4">
    <location>
        <position position="69"/>
    </location>
    <ligand>
        <name>molybdate</name>
        <dbReference type="ChEBI" id="CHEBI:36264"/>
    </ligand>
</feature>
<comment type="similarity">
    <text evidence="1">Belongs to the bacterial solute-binding protein ModA family.</text>
</comment>
<dbReference type="EMBL" id="FOAB01000005">
    <property type="protein sequence ID" value="SEL71841.1"/>
    <property type="molecule type" value="Genomic_DNA"/>
</dbReference>
<dbReference type="SUPFAM" id="SSF53850">
    <property type="entry name" value="Periplasmic binding protein-like II"/>
    <property type="match status" value="1"/>
</dbReference>
<dbReference type="InterPro" id="IPR044084">
    <property type="entry name" value="AvModA-like_subst-bd"/>
</dbReference>
<dbReference type="STRING" id="1038014.SAMN04487910_3162"/>
<feature type="binding site" evidence="4">
    <location>
        <position position="175"/>
    </location>
    <ligand>
        <name>molybdate</name>
        <dbReference type="ChEBI" id="CHEBI:36264"/>
    </ligand>
</feature>
<evidence type="ECO:0000256" key="2">
    <source>
        <dbReference type="ARBA" id="ARBA00022723"/>
    </source>
</evidence>
<dbReference type="CDD" id="cd13539">
    <property type="entry name" value="PBP2_AvModA"/>
    <property type="match status" value="1"/>
</dbReference>
<dbReference type="RefSeq" id="WP_244543037.1">
    <property type="nucleotide sequence ID" value="NZ_FOAB01000005.1"/>
</dbReference>
<dbReference type="GO" id="GO:0030973">
    <property type="term" value="F:molybdate ion binding"/>
    <property type="evidence" value="ECO:0007669"/>
    <property type="project" value="InterPro"/>
</dbReference>
<proteinExistence type="inferred from homology"/>
<keyword evidence="3" id="KW-0732">Signal</keyword>
<dbReference type="PANTHER" id="PTHR30632">
    <property type="entry name" value="MOLYBDATE-BINDING PERIPLASMIC PROTEIN"/>
    <property type="match status" value="1"/>
</dbReference>
<accession>A0A1H7SGL7</accession>
<name>A0A1H7SGL7_AQUAM</name>
<evidence type="ECO:0000313" key="6">
    <source>
        <dbReference type="Proteomes" id="UP000198521"/>
    </source>
</evidence>
<sequence length="261" mass="29396">MLKAIFIKFQNFKFNVFIIILLVVSGCKQPKRNVIRIAAAANMQYAIEEISNAFTEKTGVSCELVVSSSGKLTAQIIEGAPYDIFVSANMKYPNEIYKNELALEAPKVYAYGQLVLWSMYQEMEPSLEMLTNDTIVHIAIANPKTAPYGQAAIELLKKSNVYDLVEEKLVYGESISQTNQFITSKSSEIGFTAMSVVLSAKMKDKGGWILLNKKEYTPIEQGAVIIKRENQDSTNSRKFYKFLFSKEAREILEDFGYLVAE</sequence>
<dbReference type="PROSITE" id="PS51257">
    <property type="entry name" value="PROKAR_LIPOPROTEIN"/>
    <property type="match status" value="1"/>
</dbReference>
<evidence type="ECO:0000256" key="1">
    <source>
        <dbReference type="ARBA" id="ARBA00009175"/>
    </source>
</evidence>
<keyword evidence="2 4" id="KW-0479">Metal-binding</keyword>
<evidence type="ECO:0000256" key="3">
    <source>
        <dbReference type="ARBA" id="ARBA00022729"/>
    </source>
</evidence>
<dbReference type="PIRSF" id="PIRSF004846">
    <property type="entry name" value="ModA"/>
    <property type="match status" value="1"/>
</dbReference>
<protein>
    <submittedName>
        <fullName evidence="5">Molybdate transport system substrate-binding protein</fullName>
    </submittedName>
</protein>
<dbReference type="InterPro" id="IPR050682">
    <property type="entry name" value="ModA/WtpA"/>
</dbReference>
<organism evidence="5 6">
    <name type="scientific">Aquimarina amphilecti</name>
    <dbReference type="NCBI Taxonomy" id="1038014"/>
    <lineage>
        <taxon>Bacteria</taxon>
        <taxon>Pseudomonadati</taxon>
        <taxon>Bacteroidota</taxon>
        <taxon>Flavobacteriia</taxon>
        <taxon>Flavobacteriales</taxon>
        <taxon>Flavobacteriaceae</taxon>
        <taxon>Aquimarina</taxon>
    </lineage>
</organism>
<keyword evidence="6" id="KW-1185">Reference proteome</keyword>
<dbReference type="NCBIfam" id="TIGR01256">
    <property type="entry name" value="modA"/>
    <property type="match status" value="1"/>
</dbReference>
<evidence type="ECO:0000313" key="5">
    <source>
        <dbReference type="EMBL" id="SEL71841.1"/>
    </source>
</evidence>
<dbReference type="PANTHER" id="PTHR30632:SF14">
    <property type="entry name" value="TUNGSTATE_MOLYBDATE_CHROMATE-BINDING PROTEIN MODA"/>
    <property type="match status" value="1"/>
</dbReference>
<dbReference type="Gene3D" id="3.40.190.10">
    <property type="entry name" value="Periplasmic binding protein-like II"/>
    <property type="match status" value="2"/>
</dbReference>
<dbReference type="Pfam" id="PF13531">
    <property type="entry name" value="SBP_bac_11"/>
    <property type="match status" value="1"/>
</dbReference>
<dbReference type="AlphaFoldDB" id="A0A1H7SGL7"/>
<dbReference type="Proteomes" id="UP000198521">
    <property type="component" value="Unassembled WGS sequence"/>
</dbReference>
<keyword evidence="4" id="KW-0500">Molybdenum</keyword>